<protein>
    <submittedName>
        <fullName evidence="11">TonB-dependent receptor</fullName>
    </submittedName>
</protein>
<dbReference type="SUPFAM" id="SSF49464">
    <property type="entry name" value="Carboxypeptidase regulatory domain-like"/>
    <property type="match status" value="1"/>
</dbReference>
<comment type="similarity">
    <text evidence="7">Belongs to the TonB-dependent receptor family.</text>
</comment>
<evidence type="ECO:0000256" key="7">
    <source>
        <dbReference type="PROSITE-ProRule" id="PRU01360"/>
    </source>
</evidence>
<evidence type="ECO:0000256" key="4">
    <source>
        <dbReference type="ARBA" id="ARBA00022692"/>
    </source>
</evidence>
<gene>
    <name evidence="11" type="ORF">F7018_12060</name>
</gene>
<dbReference type="Pfam" id="PF07715">
    <property type="entry name" value="Plug"/>
    <property type="match status" value="1"/>
</dbReference>
<dbReference type="SUPFAM" id="SSF56935">
    <property type="entry name" value="Porins"/>
    <property type="match status" value="1"/>
</dbReference>
<feature type="compositionally biased region" description="Polar residues" evidence="8">
    <location>
        <begin position="489"/>
        <end position="502"/>
    </location>
</feature>
<dbReference type="Proteomes" id="UP000467305">
    <property type="component" value="Unassembled WGS sequence"/>
</dbReference>
<dbReference type="InterPro" id="IPR008969">
    <property type="entry name" value="CarboxyPept-like_regulatory"/>
</dbReference>
<dbReference type="NCBIfam" id="TIGR04057">
    <property type="entry name" value="SusC_RagA_signa"/>
    <property type="match status" value="1"/>
</dbReference>
<proteinExistence type="inferred from homology"/>
<accession>A0A7J5ACF6</accession>
<evidence type="ECO:0000313" key="11">
    <source>
        <dbReference type="EMBL" id="KAB1155205.1"/>
    </source>
</evidence>
<evidence type="ECO:0000313" key="12">
    <source>
        <dbReference type="Proteomes" id="UP000467305"/>
    </source>
</evidence>
<dbReference type="OrthoDB" id="9768177at2"/>
<evidence type="ECO:0000256" key="1">
    <source>
        <dbReference type="ARBA" id="ARBA00004571"/>
    </source>
</evidence>
<evidence type="ECO:0000256" key="8">
    <source>
        <dbReference type="SAM" id="MobiDB-lite"/>
    </source>
</evidence>
<comment type="subcellular location">
    <subcellularLocation>
        <location evidence="1 7">Cell outer membrane</location>
        <topology evidence="1 7">Multi-pass membrane protein</topology>
    </subcellularLocation>
</comment>
<dbReference type="EMBL" id="WAAU01000024">
    <property type="protein sequence ID" value="KAB1155205.1"/>
    <property type="molecule type" value="Genomic_DNA"/>
</dbReference>
<dbReference type="GO" id="GO:0009279">
    <property type="term" value="C:cell outer membrane"/>
    <property type="evidence" value="ECO:0007669"/>
    <property type="project" value="UniProtKB-SubCell"/>
</dbReference>
<dbReference type="PROSITE" id="PS52016">
    <property type="entry name" value="TONB_DEPENDENT_REC_3"/>
    <property type="match status" value="1"/>
</dbReference>
<organism evidence="11 12">
    <name type="scientific">Tenacibaculum aiptasiae</name>
    <dbReference type="NCBI Taxonomy" id="426481"/>
    <lineage>
        <taxon>Bacteria</taxon>
        <taxon>Pseudomonadati</taxon>
        <taxon>Bacteroidota</taxon>
        <taxon>Flavobacteriia</taxon>
        <taxon>Flavobacteriales</taxon>
        <taxon>Flavobacteriaceae</taxon>
        <taxon>Tenacibaculum</taxon>
    </lineage>
</organism>
<evidence type="ECO:0000256" key="3">
    <source>
        <dbReference type="ARBA" id="ARBA00022452"/>
    </source>
</evidence>
<feature type="chain" id="PRO_5029710913" evidence="9">
    <location>
        <begin position="23"/>
        <end position="1017"/>
    </location>
</feature>
<keyword evidence="11" id="KW-0675">Receptor</keyword>
<dbReference type="Pfam" id="PF13715">
    <property type="entry name" value="CarbopepD_reg_2"/>
    <property type="match status" value="1"/>
</dbReference>
<reference evidence="11 12" key="1">
    <citation type="submission" date="2019-09" db="EMBL/GenBank/DDBJ databases">
        <authorList>
            <person name="Cao W.R."/>
        </authorList>
    </citation>
    <scope>NUCLEOTIDE SEQUENCE [LARGE SCALE GENOMIC DNA]</scope>
    <source>
        <strain evidence="12">a4</strain>
    </source>
</reference>
<keyword evidence="5 7" id="KW-0472">Membrane</keyword>
<dbReference type="InterPro" id="IPR012910">
    <property type="entry name" value="Plug_dom"/>
</dbReference>
<name>A0A7J5ACF6_9FLAO</name>
<feature type="signal peptide" evidence="9">
    <location>
        <begin position="1"/>
        <end position="22"/>
    </location>
</feature>
<dbReference type="InterPro" id="IPR037066">
    <property type="entry name" value="Plug_dom_sf"/>
</dbReference>
<dbReference type="InterPro" id="IPR023996">
    <property type="entry name" value="TonB-dep_OMP_SusC/RagA"/>
</dbReference>
<keyword evidence="6 7" id="KW-0998">Cell outer membrane</keyword>
<dbReference type="InterPro" id="IPR036942">
    <property type="entry name" value="Beta-barrel_TonB_sf"/>
</dbReference>
<keyword evidence="9" id="KW-0732">Signal</keyword>
<comment type="caution">
    <text evidence="11">The sequence shown here is derived from an EMBL/GenBank/DDBJ whole genome shotgun (WGS) entry which is preliminary data.</text>
</comment>
<evidence type="ECO:0000256" key="5">
    <source>
        <dbReference type="ARBA" id="ARBA00023136"/>
    </source>
</evidence>
<dbReference type="AlphaFoldDB" id="A0A7J5ACF6"/>
<dbReference type="InterPro" id="IPR039426">
    <property type="entry name" value="TonB-dep_rcpt-like"/>
</dbReference>
<evidence type="ECO:0000259" key="10">
    <source>
        <dbReference type="Pfam" id="PF07715"/>
    </source>
</evidence>
<feature type="domain" description="TonB-dependent receptor plug" evidence="10">
    <location>
        <begin position="113"/>
        <end position="234"/>
    </location>
</feature>
<sequence>MRTKFNGILTLLLVLFVQISFAQEKTISGTVSDESGPLPGVTVLKKGTTQGTETDFDGNYTIKAKVGDVLVFSFVGMKSAEKAVTNANTINVVMQNDNVLDEIVVVGYGKTTQRDLTTNISSVSAETVQSVTSANISGALQGAASGVQITQLSGAPGGEVRVRVRGASSINGSNNPLYVIDGIPMFSGETLSNSFGGQRNSALSNLNPDDIESVEILKDAASAAIYGNRGSNGVILITTKKGKSGKARFNISTSVGIQNPIKKYETMNYGEWLRFGDAYFQNSGFPSGTWSNNQNPGNGLAGATQATLDAYYSANANRGSNYLDEIYVDNALVKNTSFNVSGGNENTKYYFGIASFNQDGNLLTQRFSRQNVRLNLTQNLTDNLKLTTGISLTDEKIRLIQNDNNIYGVLSTALLERPGQDIYNPDGTFNSYTNFTFSNPVQNAVENFDQGTTFRVLGNADLEYKFDENLTFNTKFGLDQLNFRQRSYYPSSTSQGAPNGSADQRETTSRKITMLASANYNRSFTNWKLRTFLGAEYETNTFNFLRAAGNGFTSTSLTYLNNASTPTTADAFFSEARRVSFISRVGVTLYDDLILEGSVRYDGSSRFNADERWGLFPSASLGYIVSNNSWFDNNVVSYFKVRGSWGITGNVSAVGRYEAQPSVQSGNYAGVGTSFLGLANPSLRWEETSQIDAGFEAKFLDDRISLNYAYYVKETYDDSLILNVPLPESQGGGSITSNVGSMRNRGHEIDVKATIFDNENFSWDTTVGFSTLDNEIVSLGGSPAFDAGFASRVQQGAALGAFYALQADGLYQTDAEVPAHLQAQGVRAGDVKYIDQNNDQLLNGDDNVIVGSPFADFTMNWSSNLKYKAFDLSFLWAWSEGNDVFNNNLQFSGITGSIGFNKFKSQNNYWTPTNTNTDIPRPNRNTRAYNNQNSSRLVEDGSFIKLRNITLGYTLPKIKGFDKIRLTLSGDNLIVITDYSGTDPEVNFSGGNSIVGGTDFLTQGGSKVVKFGVNVSF</sequence>
<dbReference type="InterPro" id="IPR023997">
    <property type="entry name" value="TonB-dep_OMP_SusC/RagA_CS"/>
</dbReference>
<evidence type="ECO:0000256" key="6">
    <source>
        <dbReference type="ARBA" id="ARBA00023237"/>
    </source>
</evidence>
<keyword evidence="12" id="KW-1185">Reference proteome</keyword>
<evidence type="ECO:0000256" key="9">
    <source>
        <dbReference type="SAM" id="SignalP"/>
    </source>
</evidence>
<dbReference type="Gene3D" id="2.170.130.10">
    <property type="entry name" value="TonB-dependent receptor, plug domain"/>
    <property type="match status" value="1"/>
</dbReference>
<dbReference type="NCBIfam" id="TIGR04056">
    <property type="entry name" value="OMP_RagA_SusC"/>
    <property type="match status" value="1"/>
</dbReference>
<feature type="region of interest" description="Disordered" evidence="8">
    <location>
        <begin position="489"/>
        <end position="508"/>
    </location>
</feature>
<dbReference type="Gene3D" id="2.40.170.20">
    <property type="entry name" value="TonB-dependent receptor, beta-barrel domain"/>
    <property type="match status" value="1"/>
</dbReference>
<evidence type="ECO:0000256" key="2">
    <source>
        <dbReference type="ARBA" id="ARBA00022448"/>
    </source>
</evidence>
<keyword evidence="3 7" id="KW-1134">Transmembrane beta strand</keyword>
<keyword evidence="2 7" id="KW-0813">Transport</keyword>
<dbReference type="RefSeq" id="WP_150900316.1">
    <property type="nucleotide sequence ID" value="NZ_WAAU01000024.1"/>
</dbReference>
<keyword evidence="4 7" id="KW-0812">Transmembrane</keyword>